<proteinExistence type="inferred from homology"/>
<comment type="cofactor">
    <cofactor evidence="1">
        <name>Zn(2+)</name>
        <dbReference type="ChEBI" id="CHEBI:29105"/>
    </cofactor>
</comment>
<keyword evidence="5" id="KW-1185">Reference proteome</keyword>
<evidence type="ECO:0000313" key="4">
    <source>
        <dbReference type="EMBL" id="GEQ99800.1"/>
    </source>
</evidence>
<comment type="similarity">
    <text evidence="2">Belongs to the peptidase M14 family.</text>
</comment>
<gene>
    <name evidence="4" type="ORF">JCM17845_04240</name>
</gene>
<dbReference type="SUPFAM" id="SSF53187">
    <property type="entry name" value="Zn-dependent exopeptidases"/>
    <property type="match status" value="1"/>
</dbReference>
<dbReference type="GO" id="GO:0006508">
    <property type="term" value="P:proteolysis"/>
    <property type="evidence" value="ECO:0007669"/>
    <property type="project" value="InterPro"/>
</dbReference>
<evidence type="ECO:0000313" key="5">
    <source>
        <dbReference type="Proteomes" id="UP000325187"/>
    </source>
</evidence>
<dbReference type="CDD" id="cd06234">
    <property type="entry name" value="M14_PaCCP-like"/>
    <property type="match status" value="1"/>
</dbReference>
<dbReference type="PANTHER" id="PTHR12756">
    <property type="entry name" value="CYTOSOLIC CARBOXYPEPTIDASE"/>
    <property type="match status" value="1"/>
</dbReference>
<dbReference type="EMBL" id="BKCM01000002">
    <property type="protein sequence ID" value="GEQ99800.1"/>
    <property type="molecule type" value="Genomic_DNA"/>
</dbReference>
<dbReference type="RefSeq" id="WP_210432147.1">
    <property type="nucleotide sequence ID" value="NZ_BKCM01000002.1"/>
</dbReference>
<dbReference type="SMART" id="SM00631">
    <property type="entry name" value="Zn_pept"/>
    <property type="match status" value="1"/>
</dbReference>
<dbReference type="InterPro" id="IPR000834">
    <property type="entry name" value="Peptidase_M14"/>
</dbReference>
<dbReference type="GO" id="GO:0004181">
    <property type="term" value="F:metallocarboxypeptidase activity"/>
    <property type="evidence" value="ECO:0007669"/>
    <property type="project" value="InterPro"/>
</dbReference>
<dbReference type="GO" id="GO:0008270">
    <property type="term" value="F:zinc ion binding"/>
    <property type="evidence" value="ECO:0007669"/>
    <property type="project" value="InterPro"/>
</dbReference>
<dbReference type="Pfam" id="PF18027">
    <property type="entry name" value="Pepdidase_M14_N"/>
    <property type="match status" value="1"/>
</dbReference>
<name>A0A5A7MUW1_9PROT</name>
<protein>
    <recommendedName>
        <fullName evidence="3">Peptidase M14 domain-containing protein</fullName>
    </recommendedName>
</protein>
<dbReference type="PANTHER" id="PTHR12756:SF11">
    <property type="entry name" value="CYTOSOLIC CARBOXYPEPTIDASE 1"/>
    <property type="match status" value="1"/>
</dbReference>
<dbReference type="Gene3D" id="3.40.630.10">
    <property type="entry name" value="Zn peptidases"/>
    <property type="match status" value="1"/>
</dbReference>
<feature type="active site" description="Proton donor/acceptor" evidence="2">
    <location>
        <position position="336"/>
    </location>
</feature>
<evidence type="ECO:0000256" key="1">
    <source>
        <dbReference type="ARBA" id="ARBA00001947"/>
    </source>
</evidence>
<dbReference type="PROSITE" id="PS52035">
    <property type="entry name" value="PEPTIDASE_M14"/>
    <property type="match status" value="1"/>
</dbReference>
<dbReference type="Gene3D" id="2.60.40.3120">
    <property type="match status" value="1"/>
</dbReference>
<organism evidence="4 5">
    <name type="scientific">Iodidimonas gelatinilytica</name>
    <dbReference type="NCBI Taxonomy" id="1236966"/>
    <lineage>
        <taxon>Bacteria</taxon>
        <taxon>Pseudomonadati</taxon>
        <taxon>Pseudomonadota</taxon>
        <taxon>Alphaproteobacteria</taxon>
        <taxon>Iodidimonadales</taxon>
        <taxon>Iodidimonadaceae</taxon>
        <taxon>Iodidimonas</taxon>
    </lineage>
</organism>
<dbReference type="InterPro" id="IPR040626">
    <property type="entry name" value="Pepdidase_M14_N"/>
</dbReference>
<dbReference type="AlphaFoldDB" id="A0A5A7MUW1"/>
<dbReference type="Pfam" id="PF00246">
    <property type="entry name" value="Peptidase_M14"/>
    <property type="match status" value="1"/>
</dbReference>
<accession>A0A5A7MUW1</accession>
<sequence length="381" mass="43215">MDITSSFDGGNIEVLGPAGPHTVRLAIRKDNNSDFFQWFYFRATGGQNVNCRIIIENASESAYPEGWHNYSVVASYDRQNWFRIPTDYDGKKLTINHRPETDVVWYAYFAPYSMERHGDLIATAATNPLVRLRSLGQTIDGQDIDMIELGSGGGPNGKKIWFIGRQHPGETMAEWWMEGLLDRLLDFDDPVARKLLAKARFYIIPNMNPDGSRRGHLRTNAAGVNLNRVWDNPSEETSPEVYWARRNMERLGVDFHMDVHGDEALPYNFVAGFEGIPSINEKQTQLYERFKTTLAALSPDFQTEHGYPKDAPGTADLKKCTDWVAERFGCPALTLEMPFKDNANAPEPTFGWSPDRCKHLARHCLMPCQRLSTTCKKACLL</sequence>
<evidence type="ECO:0000256" key="2">
    <source>
        <dbReference type="PROSITE-ProRule" id="PRU01379"/>
    </source>
</evidence>
<dbReference type="Proteomes" id="UP000325187">
    <property type="component" value="Unassembled WGS sequence"/>
</dbReference>
<evidence type="ECO:0000259" key="3">
    <source>
        <dbReference type="PROSITE" id="PS52035"/>
    </source>
</evidence>
<dbReference type="InterPro" id="IPR050821">
    <property type="entry name" value="Cytosolic_carboxypeptidase"/>
</dbReference>
<feature type="domain" description="Peptidase M14" evidence="3">
    <location>
        <begin position="110"/>
        <end position="364"/>
    </location>
</feature>
<reference evidence="4 5" key="1">
    <citation type="submission" date="2019-09" db="EMBL/GenBank/DDBJ databases">
        <title>NBRP : Genome information of microbial organism related human and environment.</title>
        <authorList>
            <person name="Hattori M."/>
            <person name="Oshima K."/>
            <person name="Inaba H."/>
            <person name="Suda W."/>
            <person name="Sakamoto M."/>
            <person name="Iino T."/>
            <person name="Kitahara M."/>
            <person name="Oshida Y."/>
            <person name="Iida T."/>
            <person name="Kudo T."/>
            <person name="Itoh T."/>
            <person name="Ohkuma M."/>
        </authorList>
    </citation>
    <scope>NUCLEOTIDE SEQUENCE [LARGE SCALE GENOMIC DNA]</scope>
    <source>
        <strain evidence="4 5">Mie-1</strain>
    </source>
</reference>
<comment type="caution">
    <text evidence="4">The sequence shown here is derived from an EMBL/GenBank/DDBJ whole genome shotgun (WGS) entry which is preliminary data.</text>
</comment>